<dbReference type="InterPro" id="IPR036259">
    <property type="entry name" value="MFS_trans_sf"/>
</dbReference>
<dbReference type="Gene3D" id="1.20.1250.20">
    <property type="entry name" value="MFS general substrate transporter like domains"/>
    <property type="match status" value="2"/>
</dbReference>
<accession>H0EZ73</accession>
<dbReference type="AlphaFoldDB" id="H0EZ73"/>
<dbReference type="GO" id="GO:0016020">
    <property type="term" value="C:membrane"/>
    <property type="evidence" value="ECO:0007669"/>
    <property type="project" value="UniProtKB-SubCell"/>
</dbReference>
<comment type="subcellular location">
    <subcellularLocation>
        <location evidence="1">Membrane</location>
        <topology evidence="1">Multi-pass membrane protein</topology>
    </subcellularLocation>
</comment>
<dbReference type="GO" id="GO:0005351">
    <property type="term" value="F:carbohydrate:proton symporter activity"/>
    <property type="evidence" value="ECO:0007669"/>
    <property type="project" value="TreeGrafter"/>
</dbReference>
<evidence type="ECO:0000313" key="6">
    <source>
        <dbReference type="EMBL" id="EHK96178.1"/>
    </source>
</evidence>
<dbReference type="InParanoid" id="H0EZ73"/>
<sequence length="367" mass="40999">MLSKNAYLWLSFSGRGAGKAASTHLNKATANSGSLPSGYDSSTFNAVQGSKNWQKYFHEPDPNVIGSVNTAYTVGGIVAGPVYISELAPSTTRGKIMSFWQMNFSVGSFMAYWSAARLGDWDWKTVMICQLIAPVLIIANIWHVPESPRWLVQKDRTEDALAALQRLRDSPEDIEFEMQEMHHAMAFEKEAISGAYMPLWTDKTVRYRLMLAIVLNVGQQLTGQGSLNIKPSWGAVTWIWIGEVFSMNVRSQAVAISAQSQNVANAVLQQVFPLFLAKKGFYAMYLFFGINIVLFVFVWYMIPETKNKTLETMDVLFGGVNHADKGVMMEEDGKVQELTENIELVESRKSHDAEQIKQAGATKEIKV</sequence>
<evidence type="ECO:0000256" key="5">
    <source>
        <dbReference type="SAM" id="Phobius"/>
    </source>
</evidence>
<keyword evidence="3 5" id="KW-1133">Transmembrane helix</keyword>
<gene>
    <name evidence="6" type="ORF">M7I_8135</name>
</gene>
<feature type="transmembrane region" description="Helical" evidence="5">
    <location>
        <begin position="282"/>
        <end position="302"/>
    </location>
</feature>
<dbReference type="OrthoDB" id="6612291at2759"/>
<proteinExistence type="predicted"/>
<dbReference type="HOGENOM" id="CLU_754499_0_0_1"/>
<comment type="caution">
    <text evidence="6">The sequence shown here is derived from an EMBL/GenBank/DDBJ whole genome shotgun (WGS) entry which is preliminary data.</text>
</comment>
<keyword evidence="6" id="KW-0762">Sugar transport</keyword>
<protein>
    <submittedName>
        <fullName evidence="6">Putative Low-affinity glucose transporter HXT1</fullName>
    </submittedName>
</protein>
<dbReference type="InterPro" id="IPR050360">
    <property type="entry name" value="MFS_Sugar_Transporters"/>
</dbReference>
<dbReference type="Proteomes" id="UP000005446">
    <property type="component" value="Unassembled WGS sequence"/>
</dbReference>
<evidence type="ECO:0000256" key="3">
    <source>
        <dbReference type="ARBA" id="ARBA00022989"/>
    </source>
</evidence>
<keyword evidence="6" id="KW-0813">Transport</keyword>
<reference evidence="6 7" key="1">
    <citation type="journal article" date="2012" name="Eukaryot. Cell">
        <title>Genome sequence of the fungus Glarea lozoyensis: the first genome sequence of a species from the Helotiaceae family.</title>
        <authorList>
            <person name="Youssar L."/>
            <person name="Gruening B.A."/>
            <person name="Erxleben A."/>
            <person name="Guenther S."/>
            <person name="Huettel W."/>
        </authorList>
    </citation>
    <scope>NUCLEOTIDE SEQUENCE [LARGE SCALE GENOMIC DNA]</scope>
    <source>
        <strain evidence="7">ATCC 74030 / MF5533</strain>
    </source>
</reference>
<dbReference type="Pfam" id="PF00083">
    <property type="entry name" value="Sugar_tr"/>
    <property type="match status" value="2"/>
</dbReference>
<evidence type="ECO:0000256" key="1">
    <source>
        <dbReference type="ARBA" id="ARBA00004141"/>
    </source>
</evidence>
<name>H0EZ73_GLAL7</name>
<keyword evidence="2 5" id="KW-0812">Transmembrane</keyword>
<dbReference type="EMBL" id="AGUE01000271">
    <property type="protein sequence ID" value="EHK96178.1"/>
    <property type="molecule type" value="Genomic_DNA"/>
</dbReference>
<dbReference type="PANTHER" id="PTHR48022:SF46">
    <property type="entry name" value="SUGAR TRANSPORTER, PUTATIVE (AFU_ORTHOLOGUE AFUA_1G11830)-RELATED"/>
    <property type="match status" value="1"/>
</dbReference>
<evidence type="ECO:0000313" key="7">
    <source>
        <dbReference type="Proteomes" id="UP000005446"/>
    </source>
</evidence>
<dbReference type="SUPFAM" id="SSF103473">
    <property type="entry name" value="MFS general substrate transporter"/>
    <property type="match status" value="1"/>
</dbReference>
<keyword evidence="4 5" id="KW-0472">Membrane</keyword>
<evidence type="ECO:0000256" key="4">
    <source>
        <dbReference type="ARBA" id="ARBA00023136"/>
    </source>
</evidence>
<evidence type="ECO:0000256" key="2">
    <source>
        <dbReference type="ARBA" id="ARBA00022692"/>
    </source>
</evidence>
<keyword evidence="7" id="KW-1185">Reference proteome</keyword>
<dbReference type="PANTHER" id="PTHR48022">
    <property type="entry name" value="PLASTIDIC GLUCOSE TRANSPORTER 4"/>
    <property type="match status" value="1"/>
</dbReference>
<organism evidence="6 7">
    <name type="scientific">Glarea lozoyensis (strain ATCC 74030 / MF5533)</name>
    <dbReference type="NCBI Taxonomy" id="1104152"/>
    <lineage>
        <taxon>Eukaryota</taxon>
        <taxon>Fungi</taxon>
        <taxon>Dikarya</taxon>
        <taxon>Ascomycota</taxon>
        <taxon>Pezizomycotina</taxon>
        <taxon>Leotiomycetes</taxon>
        <taxon>Helotiales</taxon>
        <taxon>Helotiaceae</taxon>
        <taxon>Glarea</taxon>
    </lineage>
</organism>
<dbReference type="InterPro" id="IPR005828">
    <property type="entry name" value="MFS_sugar_transport-like"/>
</dbReference>